<keyword evidence="3" id="KW-0732">Signal</keyword>
<name>A0ABV5XBG3_9NOCA</name>
<feature type="chain" id="PRO_5047302266" evidence="3">
    <location>
        <begin position="27"/>
        <end position="210"/>
    </location>
</feature>
<dbReference type="Proteomes" id="UP001589587">
    <property type="component" value="Unassembled WGS sequence"/>
</dbReference>
<dbReference type="CDD" id="cd05829">
    <property type="entry name" value="Sortase_F"/>
    <property type="match status" value="1"/>
</dbReference>
<dbReference type="SUPFAM" id="SSF63817">
    <property type="entry name" value="Sortase"/>
    <property type="match status" value="1"/>
</dbReference>
<feature type="region of interest" description="Disordered" evidence="2">
    <location>
        <begin position="33"/>
        <end position="68"/>
    </location>
</feature>
<evidence type="ECO:0000313" key="4">
    <source>
        <dbReference type="EMBL" id="MFB9779802.1"/>
    </source>
</evidence>
<keyword evidence="1" id="KW-0378">Hydrolase</keyword>
<organism evidence="4 5">
    <name type="scientific">Rhodococcus baikonurensis</name>
    <dbReference type="NCBI Taxonomy" id="172041"/>
    <lineage>
        <taxon>Bacteria</taxon>
        <taxon>Bacillati</taxon>
        <taxon>Actinomycetota</taxon>
        <taxon>Actinomycetes</taxon>
        <taxon>Mycobacteriales</taxon>
        <taxon>Nocardiaceae</taxon>
        <taxon>Rhodococcus</taxon>
        <taxon>Rhodococcus erythropolis group</taxon>
    </lineage>
</organism>
<reference evidence="4 5" key="1">
    <citation type="submission" date="2024-09" db="EMBL/GenBank/DDBJ databases">
        <authorList>
            <person name="Sun Q."/>
            <person name="Mori K."/>
        </authorList>
    </citation>
    <scope>NUCLEOTIDE SEQUENCE [LARGE SCALE GENOMIC DNA]</scope>
    <source>
        <strain evidence="4 5">JCM 11411</strain>
    </source>
</reference>
<keyword evidence="5" id="KW-1185">Reference proteome</keyword>
<evidence type="ECO:0000313" key="5">
    <source>
        <dbReference type="Proteomes" id="UP001589587"/>
    </source>
</evidence>
<dbReference type="InterPro" id="IPR042001">
    <property type="entry name" value="Sortase_F"/>
</dbReference>
<dbReference type="NCBIfam" id="NF033748">
    <property type="entry name" value="class_F_sortase"/>
    <property type="match status" value="1"/>
</dbReference>
<protein>
    <submittedName>
        <fullName evidence="4">Class F sortase</fullName>
    </submittedName>
</protein>
<dbReference type="EMBL" id="JBHMAS010000018">
    <property type="protein sequence ID" value="MFB9779802.1"/>
    <property type="molecule type" value="Genomic_DNA"/>
</dbReference>
<evidence type="ECO:0000256" key="1">
    <source>
        <dbReference type="ARBA" id="ARBA00022801"/>
    </source>
</evidence>
<feature type="signal peptide" evidence="3">
    <location>
        <begin position="1"/>
        <end position="26"/>
    </location>
</feature>
<dbReference type="Pfam" id="PF04203">
    <property type="entry name" value="Sortase"/>
    <property type="match status" value="1"/>
</dbReference>
<feature type="compositionally biased region" description="Polar residues" evidence="2">
    <location>
        <begin position="33"/>
        <end position="54"/>
    </location>
</feature>
<dbReference type="Gene3D" id="2.40.260.10">
    <property type="entry name" value="Sortase"/>
    <property type="match status" value="1"/>
</dbReference>
<gene>
    <name evidence="4" type="ORF">ACFFQ6_08930</name>
</gene>
<dbReference type="PROSITE" id="PS51257">
    <property type="entry name" value="PROKAR_LIPOPROTEIN"/>
    <property type="match status" value="1"/>
</dbReference>
<evidence type="ECO:0000256" key="3">
    <source>
        <dbReference type="SAM" id="SignalP"/>
    </source>
</evidence>
<sequence length="210" mass="21933">MAPRTRRAITAVALAVSALLTVVGCAGGQFDAGNSQPHPSSRQSANSAQSTSDSAHSEKVPSTAAQRPVRLEIPSISVDTDIIDLGLDTDGTLEVPPDGKAAGWYTGAPAPGEVGPAIIAGHVDWEGTDGVFFDLRNLEPGADIIVTRADGSRTVFTATSIEHFPKDDFPTDVVYGDLDHPGLRIITCGGSFDETARSYTDNIIAFADIV</sequence>
<dbReference type="InterPro" id="IPR023365">
    <property type="entry name" value="Sortase_dom-sf"/>
</dbReference>
<dbReference type="InterPro" id="IPR005754">
    <property type="entry name" value="Sortase"/>
</dbReference>
<comment type="caution">
    <text evidence="4">The sequence shown here is derived from an EMBL/GenBank/DDBJ whole genome shotgun (WGS) entry which is preliminary data.</text>
</comment>
<proteinExistence type="predicted"/>
<accession>A0ABV5XBG3</accession>
<evidence type="ECO:0000256" key="2">
    <source>
        <dbReference type="SAM" id="MobiDB-lite"/>
    </source>
</evidence>